<dbReference type="PaxDb" id="3880-AES75443"/>
<keyword evidence="3" id="KW-1185">Reference proteome</keyword>
<dbReference type="Proteomes" id="UP000002051">
    <property type="component" value="Unassembled WGS sequence"/>
</dbReference>
<accession>A0A072TDL6</accession>
<dbReference type="EMBL" id="KL403414">
    <property type="protein sequence ID" value="KEH15654.1"/>
    <property type="molecule type" value="Genomic_DNA"/>
</dbReference>
<gene>
    <name evidence="1" type="ORF">MTR_0690s0030</name>
</gene>
<evidence type="ECO:0000313" key="2">
    <source>
        <dbReference type="EnsemblPlants" id="KEH15654"/>
    </source>
</evidence>
<dbReference type="EnsemblPlants" id="KEH15654">
    <property type="protein sequence ID" value="KEH15654"/>
    <property type="gene ID" value="MTR_0690s0030"/>
</dbReference>
<sequence length="58" mass="6784">MLLLEMVGGRKNTKTNGGEENIQVEYPDWIHNLLEGEIIIPIDEDGDFRYPKIKIWQL</sequence>
<reference evidence="1 3" key="1">
    <citation type="journal article" date="2011" name="Nature">
        <title>The Medicago genome provides insight into the evolution of rhizobial symbioses.</title>
        <authorList>
            <person name="Young N.D."/>
            <person name="Debelle F."/>
            <person name="Oldroyd G.E."/>
            <person name="Geurts R."/>
            <person name="Cannon S.B."/>
            <person name="Udvardi M.K."/>
            <person name="Benedito V.A."/>
            <person name="Mayer K.F."/>
            <person name="Gouzy J."/>
            <person name="Schoof H."/>
            <person name="Van de Peer Y."/>
            <person name="Proost S."/>
            <person name="Cook D.R."/>
            <person name="Meyers B.C."/>
            <person name="Spannagl M."/>
            <person name="Cheung F."/>
            <person name="De Mita S."/>
            <person name="Krishnakumar V."/>
            <person name="Gundlach H."/>
            <person name="Zhou S."/>
            <person name="Mudge J."/>
            <person name="Bharti A.K."/>
            <person name="Murray J.D."/>
            <person name="Naoumkina M.A."/>
            <person name="Rosen B."/>
            <person name="Silverstein K.A."/>
            <person name="Tang H."/>
            <person name="Rombauts S."/>
            <person name="Zhao P.X."/>
            <person name="Zhou P."/>
            <person name="Barbe V."/>
            <person name="Bardou P."/>
            <person name="Bechner M."/>
            <person name="Bellec A."/>
            <person name="Berger A."/>
            <person name="Berges H."/>
            <person name="Bidwell S."/>
            <person name="Bisseling T."/>
            <person name="Choisne N."/>
            <person name="Couloux A."/>
            <person name="Denny R."/>
            <person name="Deshpande S."/>
            <person name="Dai X."/>
            <person name="Doyle J.J."/>
            <person name="Dudez A.M."/>
            <person name="Farmer A.D."/>
            <person name="Fouteau S."/>
            <person name="Franken C."/>
            <person name="Gibelin C."/>
            <person name="Gish J."/>
            <person name="Goldstein S."/>
            <person name="Gonzalez A.J."/>
            <person name="Green P.J."/>
            <person name="Hallab A."/>
            <person name="Hartog M."/>
            <person name="Hua A."/>
            <person name="Humphray S.J."/>
            <person name="Jeong D.H."/>
            <person name="Jing Y."/>
            <person name="Jocker A."/>
            <person name="Kenton S.M."/>
            <person name="Kim D.J."/>
            <person name="Klee K."/>
            <person name="Lai H."/>
            <person name="Lang C."/>
            <person name="Lin S."/>
            <person name="Macmil S.L."/>
            <person name="Magdelenat G."/>
            <person name="Matthews L."/>
            <person name="McCorrison J."/>
            <person name="Monaghan E.L."/>
            <person name="Mun J.H."/>
            <person name="Najar F.Z."/>
            <person name="Nicholson C."/>
            <person name="Noirot C."/>
            <person name="O'Bleness M."/>
            <person name="Paule C.R."/>
            <person name="Poulain J."/>
            <person name="Prion F."/>
            <person name="Qin B."/>
            <person name="Qu C."/>
            <person name="Retzel E.F."/>
            <person name="Riddle C."/>
            <person name="Sallet E."/>
            <person name="Samain S."/>
            <person name="Samson N."/>
            <person name="Sanders I."/>
            <person name="Saurat O."/>
            <person name="Scarpelli C."/>
            <person name="Schiex T."/>
            <person name="Segurens B."/>
            <person name="Severin A.J."/>
            <person name="Sherrier D.J."/>
            <person name="Shi R."/>
            <person name="Sims S."/>
            <person name="Singer S.R."/>
            <person name="Sinharoy S."/>
            <person name="Sterck L."/>
            <person name="Viollet A."/>
            <person name="Wang B.B."/>
            <person name="Wang K."/>
            <person name="Wang M."/>
            <person name="Wang X."/>
            <person name="Warfsmann J."/>
            <person name="Weissenbach J."/>
            <person name="White D.D."/>
            <person name="White J.D."/>
            <person name="Wiley G.B."/>
            <person name="Wincker P."/>
            <person name="Xing Y."/>
            <person name="Yang L."/>
            <person name="Yao Z."/>
            <person name="Ying F."/>
            <person name="Zhai J."/>
            <person name="Zhou L."/>
            <person name="Zuber A."/>
            <person name="Denarie J."/>
            <person name="Dixon R.A."/>
            <person name="May G.D."/>
            <person name="Schwartz D.C."/>
            <person name="Rogers J."/>
            <person name="Quetier F."/>
            <person name="Town C.D."/>
            <person name="Roe B.A."/>
        </authorList>
    </citation>
    <scope>NUCLEOTIDE SEQUENCE [LARGE SCALE GENOMIC DNA]</scope>
    <source>
        <strain evidence="1">A17</strain>
        <strain evidence="2 3">cv. Jemalong A17</strain>
    </source>
</reference>
<evidence type="ECO:0000313" key="3">
    <source>
        <dbReference type="Proteomes" id="UP000002051"/>
    </source>
</evidence>
<dbReference type="AlphaFoldDB" id="A0A072TDL6"/>
<dbReference type="HOGENOM" id="CLU_2982144_0_0_1"/>
<reference evidence="2" key="3">
    <citation type="submission" date="2015-06" db="UniProtKB">
        <authorList>
            <consortium name="EnsemblPlants"/>
        </authorList>
    </citation>
    <scope>IDENTIFICATION</scope>
    <source>
        <strain evidence="2">cv. Jemalong A17</strain>
    </source>
</reference>
<reference evidence="1 3" key="2">
    <citation type="journal article" date="2014" name="BMC Genomics">
        <title>An improved genome release (version Mt4.0) for the model legume Medicago truncatula.</title>
        <authorList>
            <person name="Tang H."/>
            <person name="Krishnakumar V."/>
            <person name="Bidwell S."/>
            <person name="Rosen B."/>
            <person name="Chan A."/>
            <person name="Zhou S."/>
            <person name="Gentzbittel L."/>
            <person name="Childs K.L."/>
            <person name="Yandell M."/>
            <person name="Gundlach H."/>
            <person name="Mayer K.F."/>
            <person name="Schwartz D.C."/>
            <person name="Town C.D."/>
        </authorList>
    </citation>
    <scope>GENOME REANNOTATION</scope>
    <source>
        <strain evidence="1">A17</strain>
        <strain evidence="2 3">cv. Jemalong A17</strain>
    </source>
</reference>
<evidence type="ECO:0000313" key="1">
    <source>
        <dbReference type="EMBL" id="KEH15654.1"/>
    </source>
</evidence>
<protein>
    <submittedName>
        <fullName evidence="1 2">Uncharacterized protein</fullName>
    </submittedName>
</protein>
<proteinExistence type="predicted"/>
<organism evidence="1 3">
    <name type="scientific">Medicago truncatula</name>
    <name type="common">Barrel medic</name>
    <name type="synonym">Medicago tribuloides</name>
    <dbReference type="NCBI Taxonomy" id="3880"/>
    <lineage>
        <taxon>Eukaryota</taxon>
        <taxon>Viridiplantae</taxon>
        <taxon>Streptophyta</taxon>
        <taxon>Embryophyta</taxon>
        <taxon>Tracheophyta</taxon>
        <taxon>Spermatophyta</taxon>
        <taxon>Magnoliopsida</taxon>
        <taxon>eudicotyledons</taxon>
        <taxon>Gunneridae</taxon>
        <taxon>Pentapetalae</taxon>
        <taxon>rosids</taxon>
        <taxon>fabids</taxon>
        <taxon>Fabales</taxon>
        <taxon>Fabaceae</taxon>
        <taxon>Papilionoideae</taxon>
        <taxon>50 kb inversion clade</taxon>
        <taxon>NPAAA clade</taxon>
        <taxon>Hologalegina</taxon>
        <taxon>IRL clade</taxon>
        <taxon>Trifolieae</taxon>
        <taxon>Medicago</taxon>
    </lineage>
</organism>
<name>A0A072TDL6_MEDTR</name>